<keyword evidence="8" id="KW-1185">Reference proteome</keyword>
<dbReference type="PANTHER" id="PTHR46743:SF2">
    <property type="entry name" value="TEICHOIC ACIDS EXPORT ATP-BINDING PROTEIN TAGH"/>
    <property type="match status" value="1"/>
</dbReference>
<evidence type="ECO:0000313" key="7">
    <source>
        <dbReference type="EMBL" id="RIE02082.1"/>
    </source>
</evidence>
<dbReference type="RefSeq" id="WP_119150122.1">
    <property type="nucleotide sequence ID" value="NZ_JBHSOV010000009.1"/>
</dbReference>
<feature type="domain" description="ABC transporter" evidence="6">
    <location>
        <begin position="24"/>
        <end position="249"/>
    </location>
</feature>
<keyword evidence="2" id="KW-0813">Transport</keyword>
<evidence type="ECO:0000256" key="1">
    <source>
        <dbReference type="ARBA" id="ARBA00005417"/>
    </source>
</evidence>
<dbReference type="Pfam" id="PF00005">
    <property type="entry name" value="ABC_tran"/>
    <property type="match status" value="1"/>
</dbReference>
<evidence type="ECO:0000256" key="2">
    <source>
        <dbReference type="ARBA" id="ARBA00022448"/>
    </source>
</evidence>
<dbReference type="CDD" id="cd03220">
    <property type="entry name" value="ABC_KpsT_Wzt"/>
    <property type="match status" value="1"/>
</dbReference>
<evidence type="ECO:0000256" key="3">
    <source>
        <dbReference type="ARBA" id="ARBA00022741"/>
    </source>
</evidence>
<dbReference type="PROSITE" id="PS00211">
    <property type="entry name" value="ABC_TRANSPORTER_1"/>
    <property type="match status" value="1"/>
</dbReference>
<name>A0A398CJ06_9BACL</name>
<dbReference type="InterPro" id="IPR003439">
    <property type="entry name" value="ABC_transporter-like_ATP-bd"/>
</dbReference>
<dbReference type="Gene3D" id="3.40.50.300">
    <property type="entry name" value="P-loop containing nucleotide triphosphate hydrolases"/>
    <property type="match status" value="1"/>
</dbReference>
<dbReference type="PROSITE" id="PS50893">
    <property type="entry name" value="ABC_TRANSPORTER_2"/>
    <property type="match status" value="1"/>
</dbReference>
<dbReference type="InterPro" id="IPR027417">
    <property type="entry name" value="P-loop_NTPase"/>
</dbReference>
<comment type="caution">
    <text evidence="7">The sequence shown here is derived from an EMBL/GenBank/DDBJ whole genome shotgun (WGS) entry which is preliminary data.</text>
</comment>
<reference evidence="7 8" key="1">
    <citation type="submission" date="2018-09" db="EMBL/GenBank/DDBJ databases">
        <title>Cohnella cavernae sp. nov., isolated from a karst cave.</title>
        <authorList>
            <person name="Zhu H."/>
        </authorList>
    </citation>
    <scope>NUCLEOTIDE SEQUENCE [LARGE SCALE GENOMIC DNA]</scope>
    <source>
        <strain evidence="7 8">K2E09-144</strain>
    </source>
</reference>
<evidence type="ECO:0000256" key="4">
    <source>
        <dbReference type="ARBA" id="ARBA00022840"/>
    </source>
</evidence>
<dbReference type="GO" id="GO:0005524">
    <property type="term" value="F:ATP binding"/>
    <property type="evidence" value="ECO:0007669"/>
    <property type="project" value="UniProtKB-KW"/>
</dbReference>
<evidence type="ECO:0000256" key="5">
    <source>
        <dbReference type="ARBA" id="ARBA00022967"/>
    </source>
</evidence>
<dbReference type="InterPro" id="IPR017871">
    <property type="entry name" value="ABC_transporter-like_CS"/>
</dbReference>
<dbReference type="InterPro" id="IPR050683">
    <property type="entry name" value="Bact_Polysacc_Export_ATP-bd"/>
</dbReference>
<keyword evidence="4 7" id="KW-0067">ATP-binding</keyword>
<dbReference type="InterPro" id="IPR029439">
    <property type="entry name" value="Wzt_C"/>
</dbReference>
<evidence type="ECO:0000313" key="8">
    <source>
        <dbReference type="Proteomes" id="UP000266340"/>
    </source>
</evidence>
<dbReference type="PANTHER" id="PTHR46743">
    <property type="entry name" value="TEICHOIC ACIDS EXPORT ATP-BINDING PROTEIN TAGH"/>
    <property type="match status" value="1"/>
</dbReference>
<dbReference type="GO" id="GO:0140359">
    <property type="term" value="F:ABC-type transporter activity"/>
    <property type="evidence" value="ECO:0007669"/>
    <property type="project" value="InterPro"/>
</dbReference>
<dbReference type="GO" id="GO:0016020">
    <property type="term" value="C:membrane"/>
    <property type="evidence" value="ECO:0007669"/>
    <property type="project" value="InterPro"/>
</dbReference>
<evidence type="ECO:0000259" key="6">
    <source>
        <dbReference type="PROSITE" id="PS50893"/>
    </source>
</evidence>
<comment type="similarity">
    <text evidence="1">Belongs to the ABC transporter superfamily.</text>
</comment>
<dbReference type="SMART" id="SM00382">
    <property type="entry name" value="AAA"/>
    <property type="match status" value="1"/>
</dbReference>
<dbReference type="CDD" id="cd10147">
    <property type="entry name" value="Wzt_C-like"/>
    <property type="match status" value="1"/>
</dbReference>
<sequence>MDSASPIVLNNVSKVYRLYDKPTDRLKEAVFPFGNNRYHKQFSALSGITFEVGKGETIGIVGKNGSGKSTLLKLITGVLTATSGSIAVAGRISAILELGAGFNQEYTGIENIFLNGTILGYSRDEIENRLDDIIAFADIGDFIYQPVKTYSSGMFSRLAFAVAINVDPDILIVDEALAVGDVKFQTKCFNRFKALKDKGVTILFVGHDIFSVRSFCDKAMWLHEGELLRYGDTLSVTAEYMQFMNQDSQQSSDKHDDLTKNASIEALEAEVEIPFDAINRWGSNIGLIRTGLIRGIKSELSNVLISGERARVTVGFHIPPDIDTSILHIAFSIKNTLGIDVLVSTTYENESFRLERRNGLVEVNFEFDNYLNQGDYILVVALEDRTNPVTEYFDYVEGAQYFKIVTKKKAYGVLNIPVVQYLNANGEK</sequence>
<dbReference type="Proteomes" id="UP000266340">
    <property type="component" value="Unassembled WGS sequence"/>
</dbReference>
<gene>
    <name evidence="7" type="ORF">D3H35_15080</name>
</gene>
<dbReference type="EMBL" id="QXJM01000039">
    <property type="protein sequence ID" value="RIE02082.1"/>
    <property type="molecule type" value="Genomic_DNA"/>
</dbReference>
<protein>
    <submittedName>
        <fullName evidence="7">ABC transporter ATP-binding protein</fullName>
    </submittedName>
</protein>
<keyword evidence="5" id="KW-1278">Translocase</keyword>
<dbReference type="SUPFAM" id="SSF52540">
    <property type="entry name" value="P-loop containing nucleoside triphosphate hydrolases"/>
    <property type="match status" value="1"/>
</dbReference>
<keyword evidence="3" id="KW-0547">Nucleotide-binding</keyword>
<dbReference type="InterPro" id="IPR003593">
    <property type="entry name" value="AAA+_ATPase"/>
</dbReference>
<dbReference type="Pfam" id="PF14524">
    <property type="entry name" value="Wzt_C"/>
    <property type="match status" value="1"/>
</dbReference>
<dbReference type="GO" id="GO:0016887">
    <property type="term" value="F:ATP hydrolysis activity"/>
    <property type="evidence" value="ECO:0007669"/>
    <property type="project" value="InterPro"/>
</dbReference>
<dbReference type="OrthoDB" id="9778870at2"/>
<accession>A0A398CJ06</accession>
<dbReference type="AlphaFoldDB" id="A0A398CJ06"/>
<dbReference type="InterPro" id="IPR015860">
    <property type="entry name" value="ABC_transpr_TagH-like"/>
</dbReference>
<dbReference type="Gene3D" id="2.70.50.60">
    <property type="entry name" value="abc- transporter (atp binding component) like domain"/>
    <property type="match status" value="1"/>
</dbReference>
<organism evidence="7 8">
    <name type="scientific">Cohnella faecalis</name>
    <dbReference type="NCBI Taxonomy" id="2315694"/>
    <lineage>
        <taxon>Bacteria</taxon>
        <taxon>Bacillati</taxon>
        <taxon>Bacillota</taxon>
        <taxon>Bacilli</taxon>
        <taxon>Bacillales</taxon>
        <taxon>Paenibacillaceae</taxon>
        <taxon>Cohnella</taxon>
    </lineage>
</organism>
<proteinExistence type="inferred from homology"/>